<keyword evidence="2" id="KW-1185">Reference proteome</keyword>
<feature type="non-terminal residue" evidence="1">
    <location>
        <position position="1"/>
    </location>
</feature>
<organism evidence="1 2">
    <name type="scientific">Racocetra persica</name>
    <dbReference type="NCBI Taxonomy" id="160502"/>
    <lineage>
        <taxon>Eukaryota</taxon>
        <taxon>Fungi</taxon>
        <taxon>Fungi incertae sedis</taxon>
        <taxon>Mucoromycota</taxon>
        <taxon>Glomeromycotina</taxon>
        <taxon>Glomeromycetes</taxon>
        <taxon>Diversisporales</taxon>
        <taxon>Gigasporaceae</taxon>
        <taxon>Racocetra</taxon>
    </lineage>
</organism>
<protein>
    <submittedName>
        <fullName evidence="1">29021_t:CDS:1</fullName>
    </submittedName>
</protein>
<dbReference type="Proteomes" id="UP000789920">
    <property type="component" value="Unassembled WGS sequence"/>
</dbReference>
<sequence>VQFSKRVKDKTLIQFDKRRYPELITARNDYLINPHNQLQLQGWRANVDFKPVLTTYAALQYISKYASKAESRSLAFSEILDRALQNSNPDNLSIMAFQKLLLHTISEQAPIGGEEYDDNEESHVGKT</sequence>
<gene>
    <name evidence="1" type="ORF">RPERSI_LOCUS16196</name>
</gene>
<evidence type="ECO:0000313" key="2">
    <source>
        <dbReference type="Proteomes" id="UP000789920"/>
    </source>
</evidence>
<name>A0ACA9QY86_9GLOM</name>
<reference evidence="1" key="1">
    <citation type="submission" date="2021-06" db="EMBL/GenBank/DDBJ databases">
        <authorList>
            <person name="Kallberg Y."/>
            <person name="Tangrot J."/>
            <person name="Rosling A."/>
        </authorList>
    </citation>
    <scope>NUCLEOTIDE SEQUENCE</scope>
    <source>
        <strain evidence="1">MA461A</strain>
    </source>
</reference>
<proteinExistence type="predicted"/>
<dbReference type="EMBL" id="CAJVQC010039731">
    <property type="protein sequence ID" value="CAG8769227.1"/>
    <property type="molecule type" value="Genomic_DNA"/>
</dbReference>
<accession>A0ACA9QY86</accession>
<comment type="caution">
    <text evidence="1">The sequence shown here is derived from an EMBL/GenBank/DDBJ whole genome shotgun (WGS) entry which is preliminary data.</text>
</comment>
<feature type="non-terminal residue" evidence="1">
    <location>
        <position position="127"/>
    </location>
</feature>
<evidence type="ECO:0000313" key="1">
    <source>
        <dbReference type="EMBL" id="CAG8769227.1"/>
    </source>
</evidence>